<protein>
    <recommendedName>
        <fullName evidence="3">Magnesium transporter MgtE intracellular domain-containing protein</fullName>
    </recommendedName>
</protein>
<dbReference type="AlphaFoldDB" id="A0A3B0QYT4"/>
<organism evidence="2">
    <name type="scientific">hydrothermal vent metagenome</name>
    <dbReference type="NCBI Taxonomy" id="652676"/>
    <lineage>
        <taxon>unclassified sequences</taxon>
        <taxon>metagenomes</taxon>
        <taxon>ecological metagenomes</taxon>
    </lineage>
</organism>
<name>A0A3B0QYT4_9ZZZZ</name>
<proteinExistence type="predicted"/>
<reference evidence="2" key="1">
    <citation type="submission" date="2018-06" db="EMBL/GenBank/DDBJ databases">
        <authorList>
            <person name="Zhirakovskaya E."/>
        </authorList>
    </citation>
    <scope>NUCLEOTIDE SEQUENCE</scope>
</reference>
<dbReference type="EMBL" id="UOEA01000083">
    <property type="protein sequence ID" value="VAV85211.1"/>
    <property type="molecule type" value="Genomic_DNA"/>
</dbReference>
<evidence type="ECO:0000313" key="2">
    <source>
        <dbReference type="EMBL" id="VAV85211.1"/>
    </source>
</evidence>
<evidence type="ECO:0008006" key="3">
    <source>
        <dbReference type="Google" id="ProtNLM"/>
    </source>
</evidence>
<accession>A0A3B0QYT4</accession>
<dbReference type="SUPFAM" id="SSF158791">
    <property type="entry name" value="MgtE N-terminal domain-like"/>
    <property type="match status" value="1"/>
</dbReference>
<feature type="coiled-coil region" evidence="1">
    <location>
        <begin position="84"/>
        <end position="142"/>
    </location>
</feature>
<keyword evidence="1" id="KW-0175">Coiled coil</keyword>
<sequence>MKKVRLLTIVFILKIAVFAIWFAMSSDLSGFGVVYAGQPVIGETVLTDGVKVVDLEGDEIPLEEKGGIEVNIDSLVTETERSMLEAMKRRENELNDKEDDLKKYEQRLTLINDELDLRMKELKSTKSAVDKALARLKSAEKMRTQRVVKIYESMAPEEAAARIEKLDEKTAVMILSTMKEKKAGAVLGLVSVEKAVKFSQMMNTPLVQKRKRR</sequence>
<gene>
    <name evidence="2" type="ORF">MNBD_DELTA01-1722</name>
</gene>
<evidence type="ECO:0000256" key="1">
    <source>
        <dbReference type="SAM" id="Coils"/>
    </source>
</evidence>